<dbReference type="SUPFAM" id="SSF54768">
    <property type="entry name" value="dsRNA-binding domain-like"/>
    <property type="match status" value="2"/>
</dbReference>
<keyword evidence="1" id="KW-0694">RNA-binding</keyword>
<evidence type="ECO:0000313" key="6">
    <source>
        <dbReference type="Proteomes" id="UP000801492"/>
    </source>
</evidence>
<feature type="domain" description="DRBM" evidence="3">
    <location>
        <begin position="45"/>
        <end position="108"/>
    </location>
</feature>
<organism evidence="5 6">
    <name type="scientific">Ignelater luminosus</name>
    <name type="common">Cucubano</name>
    <name type="synonym">Pyrophorus luminosus</name>
    <dbReference type="NCBI Taxonomy" id="2038154"/>
    <lineage>
        <taxon>Eukaryota</taxon>
        <taxon>Metazoa</taxon>
        <taxon>Ecdysozoa</taxon>
        <taxon>Arthropoda</taxon>
        <taxon>Hexapoda</taxon>
        <taxon>Insecta</taxon>
        <taxon>Pterygota</taxon>
        <taxon>Neoptera</taxon>
        <taxon>Endopterygota</taxon>
        <taxon>Coleoptera</taxon>
        <taxon>Polyphaga</taxon>
        <taxon>Elateriformia</taxon>
        <taxon>Elateroidea</taxon>
        <taxon>Elateridae</taxon>
        <taxon>Agrypninae</taxon>
        <taxon>Pyrophorini</taxon>
        <taxon>Ignelater</taxon>
    </lineage>
</organism>
<dbReference type="GO" id="GO:0005737">
    <property type="term" value="C:cytoplasm"/>
    <property type="evidence" value="ECO:0007669"/>
    <property type="project" value="TreeGrafter"/>
</dbReference>
<dbReference type="InterPro" id="IPR002466">
    <property type="entry name" value="A_deamin"/>
</dbReference>
<feature type="compositionally biased region" description="Polar residues" evidence="2">
    <location>
        <begin position="126"/>
        <end position="135"/>
    </location>
</feature>
<dbReference type="GO" id="GO:0006396">
    <property type="term" value="P:RNA processing"/>
    <property type="evidence" value="ECO:0007669"/>
    <property type="project" value="InterPro"/>
</dbReference>
<dbReference type="AlphaFoldDB" id="A0A8K0GJC5"/>
<evidence type="ECO:0000313" key="5">
    <source>
        <dbReference type="EMBL" id="KAF2899998.1"/>
    </source>
</evidence>
<feature type="domain" description="DRBM" evidence="3">
    <location>
        <begin position="170"/>
        <end position="218"/>
    </location>
</feature>
<comment type="caution">
    <text evidence="5">The sequence shown here is derived from an EMBL/GenBank/DDBJ whole genome shotgun (WGS) entry which is preliminary data.</text>
</comment>
<dbReference type="Gene3D" id="3.30.160.20">
    <property type="match status" value="2"/>
</dbReference>
<dbReference type="GO" id="GO:0005730">
    <property type="term" value="C:nucleolus"/>
    <property type="evidence" value="ECO:0007669"/>
    <property type="project" value="TreeGrafter"/>
</dbReference>
<evidence type="ECO:0000256" key="1">
    <source>
        <dbReference type="PROSITE-ProRule" id="PRU00266"/>
    </source>
</evidence>
<dbReference type="PANTHER" id="PTHR10910">
    <property type="entry name" value="EUKARYOTE SPECIFIC DSRNA BINDING PROTEIN"/>
    <property type="match status" value="1"/>
</dbReference>
<sequence>MANDTEVLINAANNKRPHEGQDDDNAVQSLVKRRKKDAVNICQKNPVSLLNELKPGVKYNVIEQLGPPHAPLFKVAVEIDGQTHIGLGGSKKIAKCKAAEIALQSFIQFPNNVKVVPATTNIDFTSDNFEANRQNNSKESDSSQSNKEDNSQTTKSSVMLLNELYPATKYECVENGDDIYARFKVTAVVGQERFVGTGSRKKLAKHAAATAALSKLLGDAGLKSGLHVSSPYKKQNITNEQQQLADHIGRLVMEKFSNLMKNDAFHAKRKVLAGIVMTRGQDLSTSQLISVTTGTKCISGEDMSMHGASVNDMHAEIVARRCLLIYLYDQLHLILKNDVNDSIFQARSDNKGFKLKDGIDFHLYINTAPCGDARIFSPREESEETDRHPHRSSRGQLRTKIESGEGTIPVKINTIQTWDGVLQGERLLTMSCSDKIARWNVLGLQGALLSHFIDPIYLKSIVLGSLLNESHLYRAICGRIEKTLQGLPPPYLLNRPQMLLTTSLETRHPAKAPSFSVNWAIGYDYPEIINTTSGKPDNGISRICKQNLMKRFVNICKSFSFGIKMPSYYSEAKLAAGKYNMAKNQLFQAFSKAGLGSWVEKPIEQDQFELPH</sequence>
<dbReference type="GO" id="GO:0003726">
    <property type="term" value="F:double-stranded RNA adenosine deaminase activity"/>
    <property type="evidence" value="ECO:0007669"/>
    <property type="project" value="TreeGrafter"/>
</dbReference>
<feature type="region of interest" description="Disordered" evidence="2">
    <location>
        <begin position="126"/>
        <end position="155"/>
    </location>
</feature>
<name>A0A8K0GJC5_IGNLU</name>
<feature type="compositionally biased region" description="Basic and acidic residues" evidence="2">
    <location>
        <begin position="136"/>
        <end position="150"/>
    </location>
</feature>
<dbReference type="EMBL" id="VTPC01002468">
    <property type="protein sequence ID" value="KAF2899998.1"/>
    <property type="molecule type" value="Genomic_DNA"/>
</dbReference>
<dbReference type="GO" id="GO:0010468">
    <property type="term" value="P:regulation of gene expression"/>
    <property type="evidence" value="ECO:0007669"/>
    <property type="project" value="UniProtKB-ARBA"/>
</dbReference>
<protein>
    <recommendedName>
        <fullName evidence="7">Double-stranded RNA-specific editase Adar</fullName>
    </recommendedName>
</protein>
<evidence type="ECO:0000259" key="4">
    <source>
        <dbReference type="PROSITE" id="PS50141"/>
    </source>
</evidence>
<dbReference type="OrthoDB" id="10268011at2759"/>
<feature type="region of interest" description="Disordered" evidence="2">
    <location>
        <begin position="378"/>
        <end position="397"/>
    </location>
</feature>
<dbReference type="GO" id="GO:0008251">
    <property type="term" value="F:tRNA-specific adenosine deaminase activity"/>
    <property type="evidence" value="ECO:0007669"/>
    <property type="project" value="TreeGrafter"/>
</dbReference>
<evidence type="ECO:0000259" key="3">
    <source>
        <dbReference type="PROSITE" id="PS50137"/>
    </source>
</evidence>
<dbReference type="PROSITE" id="PS50137">
    <property type="entry name" value="DS_RBD"/>
    <property type="match status" value="2"/>
</dbReference>
<dbReference type="SMART" id="SM00358">
    <property type="entry name" value="DSRM"/>
    <property type="match status" value="2"/>
</dbReference>
<feature type="domain" description="A to I editase" evidence="4">
    <location>
        <begin position="290"/>
        <end position="608"/>
    </location>
</feature>
<dbReference type="InterPro" id="IPR014720">
    <property type="entry name" value="dsRBD_dom"/>
</dbReference>
<dbReference type="Pfam" id="PF02137">
    <property type="entry name" value="A_deamin"/>
    <property type="match status" value="1"/>
</dbReference>
<reference evidence="5" key="1">
    <citation type="submission" date="2019-08" db="EMBL/GenBank/DDBJ databases">
        <title>The genome of the North American firefly Photinus pyralis.</title>
        <authorList>
            <consortium name="Photinus pyralis genome working group"/>
            <person name="Fallon T.R."/>
            <person name="Sander Lower S.E."/>
            <person name="Weng J.-K."/>
        </authorList>
    </citation>
    <scope>NUCLEOTIDE SEQUENCE</scope>
    <source>
        <strain evidence="5">TRF0915ILg1</strain>
        <tissue evidence="5">Whole body</tissue>
    </source>
</reference>
<gene>
    <name evidence="5" type="ORF">ILUMI_06191</name>
</gene>
<accession>A0A8K0GJC5</accession>
<dbReference type="Pfam" id="PF00035">
    <property type="entry name" value="dsrm"/>
    <property type="match status" value="2"/>
</dbReference>
<dbReference type="SMART" id="SM00552">
    <property type="entry name" value="ADEAMc"/>
    <property type="match status" value="1"/>
</dbReference>
<proteinExistence type="predicted"/>
<dbReference type="Proteomes" id="UP000801492">
    <property type="component" value="Unassembled WGS sequence"/>
</dbReference>
<dbReference type="GO" id="GO:0003725">
    <property type="term" value="F:double-stranded RNA binding"/>
    <property type="evidence" value="ECO:0007669"/>
    <property type="project" value="TreeGrafter"/>
</dbReference>
<evidence type="ECO:0008006" key="7">
    <source>
        <dbReference type="Google" id="ProtNLM"/>
    </source>
</evidence>
<keyword evidence="6" id="KW-1185">Reference proteome</keyword>
<dbReference type="GO" id="GO:0006382">
    <property type="term" value="P:adenosine to inosine editing"/>
    <property type="evidence" value="ECO:0007669"/>
    <property type="project" value="TreeGrafter"/>
</dbReference>
<dbReference type="PANTHER" id="PTHR10910:SF62">
    <property type="entry name" value="AT07585P-RELATED"/>
    <property type="match status" value="1"/>
</dbReference>
<evidence type="ECO:0000256" key="2">
    <source>
        <dbReference type="SAM" id="MobiDB-lite"/>
    </source>
</evidence>
<dbReference type="PROSITE" id="PS50141">
    <property type="entry name" value="A_DEAMIN_EDITASE"/>
    <property type="match status" value="1"/>
</dbReference>